<dbReference type="Gene3D" id="3.40.50.300">
    <property type="entry name" value="P-loop containing nucleotide triphosphate hydrolases"/>
    <property type="match status" value="1"/>
</dbReference>
<organism evidence="1 2">
    <name type="scientific">Phytohabitans flavus</name>
    <dbReference type="NCBI Taxonomy" id="1076124"/>
    <lineage>
        <taxon>Bacteria</taxon>
        <taxon>Bacillati</taxon>
        <taxon>Actinomycetota</taxon>
        <taxon>Actinomycetes</taxon>
        <taxon>Micromonosporales</taxon>
        <taxon>Micromonosporaceae</taxon>
    </lineage>
</organism>
<name>A0A6F8XN06_9ACTN</name>
<protein>
    <recommendedName>
        <fullName evidence="3">Thymidylate kinase-like domain-containing protein</fullName>
    </recommendedName>
</protein>
<dbReference type="RefSeq" id="WP_173034818.1">
    <property type="nucleotide sequence ID" value="NZ_AP022870.1"/>
</dbReference>
<dbReference type="KEGG" id="pfla:Pflav_015890"/>
<keyword evidence="2" id="KW-1185">Reference proteome</keyword>
<proteinExistence type="predicted"/>
<gene>
    <name evidence="1" type="ORF">Pflav_015890</name>
</gene>
<dbReference type="InterPro" id="IPR027417">
    <property type="entry name" value="P-loop_NTPase"/>
</dbReference>
<dbReference type="SUPFAM" id="SSF52540">
    <property type="entry name" value="P-loop containing nucleoside triphosphate hydrolases"/>
    <property type="match status" value="1"/>
</dbReference>
<dbReference type="EMBL" id="AP022870">
    <property type="protein sequence ID" value="BCB75179.1"/>
    <property type="molecule type" value="Genomic_DNA"/>
</dbReference>
<reference evidence="1 2" key="1">
    <citation type="submission" date="2020-03" db="EMBL/GenBank/DDBJ databases">
        <title>Whole genome shotgun sequence of Phytohabitans flavus NBRC 107702.</title>
        <authorList>
            <person name="Komaki H."/>
            <person name="Tamura T."/>
        </authorList>
    </citation>
    <scope>NUCLEOTIDE SEQUENCE [LARGE SCALE GENOMIC DNA]</scope>
    <source>
        <strain evidence="1 2">NBRC 107702</strain>
    </source>
</reference>
<dbReference type="Proteomes" id="UP000502508">
    <property type="component" value="Chromosome"/>
</dbReference>
<accession>A0A6F8XN06</accession>
<dbReference type="AlphaFoldDB" id="A0A6F8XN06"/>
<evidence type="ECO:0008006" key="3">
    <source>
        <dbReference type="Google" id="ProtNLM"/>
    </source>
</evidence>
<sequence>MTHAITVTQETDDPEFVVLLGADYAGKSATMSALAAARSPWHLVSTDDAFVPSRHALISRLRRAVLGDVLPALGRDYSPDLMASVLQVAVVHLRDRIRRSASRGPTLVDSYYYKILAKCRLAGVEDNPMFAWWRSFPQPRRVIYLDVAPDTAWMRCQEGSVTNRLEHYGDHPDRVSFATFQTHLREAMLEEVRHLPVSVIKEQGSVARTARAVREVLASEGY</sequence>
<evidence type="ECO:0000313" key="1">
    <source>
        <dbReference type="EMBL" id="BCB75179.1"/>
    </source>
</evidence>
<evidence type="ECO:0000313" key="2">
    <source>
        <dbReference type="Proteomes" id="UP000502508"/>
    </source>
</evidence>
<reference evidence="1 2" key="2">
    <citation type="submission" date="2020-03" db="EMBL/GenBank/DDBJ databases">
        <authorList>
            <person name="Ichikawa N."/>
            <person name="Kimura A."/>
            <person name="Kitahashi Y."/>
            <person name="Uohara A."/>
        </authorList>
    </citation>
    <scope>NUCLEOTIDE SEQUENCE [LARGE SCALE GENOMIC DNA]</scope>
    <source>
        <strain evidence="1 2">NBRC 107702</strain>
    </source>
</reference>